<dbReference type="PROSITE" id="PS50089">
    <property type="entry name" value="ZF_RING_2"/>
    <property type="match status" value="1"/>
</dbReference>
<evidence type="ECO:0000313" key="10">
    <source>
        <dbReference type="Proteomes" id="UP000076738"/>
    </source>
</evidence>
<keyword evidence="4" id="KW-0805">Transcription regulation</keyword>
<dbReference type="PANTHER" id="PTHR46077:SF1">
    <property type="entry name" value="TOP1 BINDING ARGININE_SERINE RICH PROTEIN, E3 UBIQUITIN LIGASE"/>
    <property type="match status" value="1"/>
</dbReference>
<dbReference type="GO" id="GO:0006513">
    <property type="term" value="P:protein monoubiquitination"/>
    <property type="evidence" value="ECO:0007669"/>
    <property type="project" value="TreeGrafter"/>
</dbReference>
<evidence type="ECO:0000259" key="8">
    <source>
        <dbReference type="PROSITE" id="PS50089"/>
    </source>
</evidence>
<dbReference type="AlphaFoldDB" id="A0A167QEJ8"/>
<keyword evidence="10" id="KW-1185">Reference proteome</keyword>
<evidence type="ECO:0000256" key="1">
    <source>
        <dbReference type="ARBA" id="ARBA00000900"/>
    </source>
</evidence>
<dbReference type="GO" id="GO:0008270">
    <property type="term" value="F:zinc ion binding"/>
    <property type="evidence" value="ECO:0007669"/>
    <property type="project" value="UniProtKB-KW"/>
</dbReference>
<feature type="domain" description="RING-type" evidence="8">
    <location>
        <begin position="46"/>
        <end position="85"/>
    </location>
</feature>
<dbReference type="Proteomes" id="UP000076738">
    <property type="component" value="Unassembled WGS sequence"/>
</dbReference>
<feature type="compositionally biased region" description="Polar residues" evidence="7">
    <location>
        <begin position="362"/>
        <end position="371"/>
    </location>
</feature>
<evidence type="ECO:0000256" key="5">
    <source>
        <dbReference type="ARBA" id="ARBA00023163"/>
    </source>
</evidence>
<keyword evidence="6" id="KW-0862">Zinc</keyword>
<gene>
    <name evidence="9" type="ORF">CALVIDRAFT_356967</name>
</gene>
<dbReference type="SUPFAM" id="SSF57850">
    <property type="entry name" value="RING/U-box"/>
    <property type="match status" value="1"/>
</dbReference>
<dbReference type="STRING" id="1330018.A0A167QEJ8"/>
<dbReference type="InterPro" id="IPR001841">
    <property type="entry name" value="Znf_RING"/>
</dbReference>
<proteinExistence type="predicted"/>
<reference evidence="9 10" key="1">
    <citation type="journal article" date="2016" name="Mol. Biol. Evol.">
        <title>Comparative Genomics of Early-Diverging Mushroom-Forming Fungi Provides Insights into the Origins of Lignocellulose Decay Capabilities.</title>
        <authorList>
            <person name="Nagy L.G."/>
            <person name="Riley R."/>
            <person name="Tritt A."/>
            <person name="Adam C."/>
            <person name="Daum C."/>
            <person name="Floudas D."/>
            <person name="Sun H."/>
            <person name="Yadav J.S."/>
            <person name="Pangilinan J."/>
            <person name="Larsson K.H."/>
            <person name="Matsuura K."/>
            <person name="Barry K."/>
            <person name="Labutti K."/>
            <person name="Kuo R."/>
            <person name="Ohm R.A."/>
            <person name="Bhattacharya S.S."/>
            <person name="Shirouzu T."/>
            <person name="Yoshinaga Y."/>
            <person name="Martin F.M."/>
            <person name="Grigoriev I.V."/>
            <person name="Hibbett D.S."/>
        </authorList>
    </citation>
    <scope>NUCLEOTIDE SEQUENCE [LARGE SCALE GENOMIC DNA]</scope>
    <source>
        <strain evidence="9 10">TUFC12733</strain>
    </source>
</reference>
<dbReference type="GO" id="GO:0000209">
    <property type="term" value="P:protein polyubiquitination"/>
    <property type="evidence" value="ECO:0007669"/>
    <property type="project" value="TreeGrafter"/>
</dbReference>
<evidence type="ECO:0000256" key="2">
    <source>
        <dbReference type="ARBA" id="ARBA00012483"/>
    </source>
</evidence>
<dbReference type="GO" id="GO:0061630">
    <property type="term" value="F:ubiquitin protein ligase activity"/>
    <property type="evidence" value="ECO:0007669"/>
    <property type="project" value="UniProtKB-EC"/>
</dbReference>
<dbReference type="SMART" id="SM00184">
    <property type="entry name" value="RING"/>
    <property type="match status" value="1"/>
</dbReference>
<evidence type="ECO:0000256" key="6">
    <source>
        <dbReference type="PROSITE-ProRule" id="PRU00175"/>
    </source>
</evidence>
<sequence>MSSTSPPSKRPRLSSPSPPPKQPKREPPSALAQDVLDVAEEDNGDCAICLQPIQDRTVLPCAHDVFCWECILLWVEHSRKCPLCTHAIDHLIHNIRFVRAKERALVPNAHPLPRSPYDYQKHFLPPLPSSSPSRPIAAQQRRQIQSRRNREWGRPRREREADELERAVQRRRWIYRNGLYAKHVASNPYTRYKPGPSPSQFAASSSDISRTAAFLRRELRVWPALDVEFLTTFILSLMRSLDIRSEASVKLLAEFLDMDEGGRKNAEHFAHEVYSYLRSPYRSLIIYDTVVQYDSPAGLSPTFPPKMPSKYRSPSPPPLKSPYNDEPYDSRADTTSKPYGLRPDRDNHTAHTAVPASRTERNAQGSRQACS</sequence>
<dbReference type="Pfam" id="PF13639">
    <property type="entry name" value="zf-RING_2"/>
    <property type="match status" value="1"/>
</dbReference>
<evidence type="ECO:0000256" key="7">
    <source>
        <dbReference type="SAM" id="MobiDB-lite"/>
    </source>
</evidence>
<evidence type="ECO:0000313" key="9">
    <source>
        <dbReference type="EMBL" id="KZO99683.1"/>
    </source>
</evidence>
<dbReference type="Gene3D" id="3.30.40.10">
    <property type="entry name" value="Zinc/RING finger domain, C3HC4 (zinc finger)"/>
    <property type="match status" value="1"/>
</dbReference>
<keyword evidence="6" id="KW-0479">Metal-binding</keyword>
<name>A0A167QEJ8_CALVF</name>
<keyword evidence="6" id="KW-0863">Zinc-finger</keyword>
<keyword evidence="5" id="KW-0804">Transcription</keyword>
<dbReference type="EMBL" id="KV417271">
    <property type="protein sequence ID" value="KZO99683.1"/>
    <property type="molecule type" value="Genomic_DNA"/>
</dbReference>
<evidence type="ECO:0000256" key="3">
    <source>
        <dbReference type="ARBA" id="ARBA00022679"/>
    </source>
</evidence>
<feature type="compositionally biased region" description="Basic and acidic residues" evidence="7">
    <location>
        <begin position="148"/>
        <end position="161"/>
    </location>
</feature>
<protein>
    <recommendedName>
        <fullName evidence="2">RING-type E3 ubiquitin transferase</fullName>
        <ecNumber evidence="2">2.3.2.27</ecNumber>
    </recommendedName>
</protein>
<feature type="compositionally biased region" description="Low complexity" evidence="7">
    <location>
        <begin position="130"/>
        <end position="143"/>
    </location>
</feature>
<dbReference type="OrthoDB" id="21204at2759"/>
<organism evidence="9 10">
    <name type="scientific">Calocera viscosa (strain TUFC12733)</name>
    <dbReference type="NCBI Taxonomy" id="1330018"/>
    <lineage>
        <taxon>Eukaryota</taxon>
        <taxon>Fungi</taxon>
        <taxon>Dikarya</taxon>
        <taxon>Basidiomycota</taxon>
        <taxon>Agaricomycotina</taxon>
        <taxon>Dacrymycetes</taxon>
        <taxon>Dacrymycetales</taxon>
        <taxon>Dacrymycetaceae</taxon>
        <taxon>Calocera</taxon>
    </lineage>
</organism>
<feature type="region of interest" description="Disordered" evidence="7">
    <location>
        <begin position="127"/>
        <end position="161"/>
    </location>
</feature>
<feature type="region of interest" description="Disordered" evidence="7">
    <location>
        <begin position="1"/>
        <end position="29"/>
    </location>
</feature>
<accession>A0A167QEJ8</accession>
<dbReference type="EC" id="2.3.2.27" evidence="2"/>
<dbReference type="PANTHER" id="PTHR46077">
    <property type="entry name" value="E3 UBIQUITIN-PROTEIN LIGASE TOPORS"/>
    <property type="match status" value="1"/>
</dbReference>
<dbReference type="InterPro" id="IPR013083">
    <property type="entry name" value="Znf_RING/FYVE/PHD"/>
</dbReference>
<comment type="catalytic activity">
    <reaction evidence="1">
        <text>S-ubiquitinyl-[E2 ubiquitin-conjugating enzyme]-L-cysteine + [acceptor protein]-L-lysine = [E2 ubiquitin-conjugating enzyme]-L-cysteine + N(6)-ubiquitinyl-[acceptor protein]-L-lysine.</text>
        <dbReference type="EC" id="2.3.2.27"/>
    </reaction>
</comment>
<evidence type="ECO:0000256" key="4">
    <source>
        <dbReference type="ARBA" id="ARBA00023015"/>
    </source>
</evidence>
<keyword evidence="3" id="KW-0808">Transferase</keyword>
<feature type="region of interest" description="Disordered" evidence="7">
    <location>
        <begin position="299"/>
        <end position="371"/>
    </location>
</feature>